<protein>
    <submittedName>
        <fullName evidence="2">Uncharacterized protein</fullName>
    </submittedName>
</protein>
<feature type="compositionally biased region" description="Low complexity" evidence="1">
    <location>
        <begin position="456"/>
        <end position="468"/>
    </location>
</feature>
<feature type="region of interest" description="Disordered" evidence="1">
    <location>
        <begin position="268"/>
        <end position="356"/>
    </location>
</feature>
<name>A0A384J7T6_BOTFB</name>
<feature type="compositionally biased region" description="Low complexity" evidence="1">
    <location>
        <begin position="309"/>
        <end position="327"/>
    </location>
</feature>
<dbReference type="OrthoDB" id="3559164at2759"/>
<feature type="region of interest" description="Disordered" evidence="1">
    <location>
        <begin position="215"/>
        <end position="250"/>
    </location>
</feature>
<gene>
    <name evidence="2" type="ORF">BCIN_02g00730</name>
</gene>
<dbReference type="VEuPathDB" id="FungiDB:Bcin02g00730"/>
<dbReference type="SUPFAM" id="SSF101447">
    <property type="entry name" value="Formin homology 2 domain (FH2 domain)"/>
    <property type="match status" value="1"/>
</dbReference>
<proteinExistence type="predicted"/>
<feature type="compositionally biased region" description="Low complexity" evidence="1">
    <location>
        <begin position="287"/>
        <end position="298"/>
    </location>
</feature>
<feature type="region of interest" description="Disordered" evidence="1">
    <location>
        <begin position="24"/>
        <end position="136"/>
    </location>
</feature>
<feature type="compositionally biased region" description="Basic and acidic residues" evidence="1">
    <location>
        <begin position="672"/>
        <end position="683"/>
    </location>
</feature>
<dbReference type="EMBL" id="CP009806">
    <property type="protein sequence ID" value="ATZ46695.1"/>
    <property type="molecule type" value="Genomic_DNA"/>
</dbReference>
<feature type="compositionally biased region" description="Polar residues" evidence="1">
    <location>
        <begin position="403"/>
        <end position="417"/>
    </location>
</feature>
<feature type="compositionally biased region" description="Acidic residues" evidence="1">
    <location>
        <begin position="549"/>
        <end position="569"/>
    </location>
</feature>
<sequence length="683" mass="74933">MYSPNSPSNQFYLQNNLFTFTNLQLDFSRPLPPSPPPPPPPSSSIAPPPRSYPAGHKLPISIPESSEETILRASSDGNLDNIHYPAKKIPDPYPSTLTPQTTHHKTSSPFPAFPSHHPRVTMSSHQLRRSATSPNLLTPSVVPPIIELQESIPNRDGAISRTDRYSRVLPPLPTHPSTSSPPPAAVILTIPSSSSSSNLFNSSRPSNLRHVTFAHETSNSSLTSQNSSHPSTNPSNSSSLPTDPPRKPRFNLSLARQGMHKALSSLRTHTHTLSPKPSLLLRKKSSHSALSGSSPLSDSENELARPKTAPSSSASQFAFASPFSSPFTKDAKNSKDAKIANPKKEMQIGAPTGMIKKTPEEIQQMLREMGVKSGDLPFVLSSGSGSGLRFDGDGDGDGDEKGNPTSKSGILKNLTTHPQEKDTPSPPTPSLSAIQKGKRPDHTPIHHHPNTLPFIRPTRSSSLSSPLTGPVQDLTAKPIGWYSSASLDAIRATLPKVRKENLLSNEEIPGFLEGLIEDFELLKRVREFRDKGVDDDIERLRKEFLERQDENEEEDDNDMEEDEDEDEESYTWPHHNPPDPNFVDGGWAQEEISSAGVGARWFVFDDVENVLGGPKCPITHAVDGFVDEDEEVERGRLNSDRDSDTMLLSLIEERFGEGEGDEEFDGDTQKISQEEILKREGLL</sequence>
<feature type="compositionally biased region" description="Pro residues" evidence="1">
    <location>
        <begin position="30"/>
        <end position="51"/>
    </location>
</feature>
<reference evidence="2 3" key="1">
    <citation type="journal article" date="2011" name="PLoS Genet.">
        <title>Genomic analysis of the necrotrophic fungal pathogens Sclerotinia sclerotiorum and Botrytis cinerea.</title>
        <authorList>
            <person name="Amselem J."/>
            <person name="Cuomo C.A."/>
            <person name="van Kan J.A."/>
            <person name="Viaud M."/>
            <person name="Benito E.P."/>
            <person name="Couloux A."/>
            <person name="Coutinho P.M."/>
            <person name="de Vries R.P."/>
            <person name="Dyer P.S."/>
            <person name="Fillinger S."/>
            <person name="Fournier E."/>
            <person name="Gout L."/>
            <person name="Hahn M."/>
            <person name="Kohn L."/>
            <person name="Lapalu N."/>
            <person name="Plummer K.M."/>
            <person name="Pradier J.M."/>
            <person name="Quevillon E."/>
            <person name="Sharon A."/>
            <person name="Simon A."/>
            <person name="ten Have A."/>
            <person name="Tudzynski B."/>
            <person name="Tudzynski P."/>
            <person name="Wincker P."/>
            <person name="Andrew M."/>
            <person name="Anthouard V."/>
            <person name="Beever R.E."/>
            <person name="Beffa R."/>
            <person name="Benoit I."/>
            <person name="Bouzid O."/>
            <person name="Brault B."/>
            <person name="Chen Z."/>
            <person name="Choquer M."/>
            <person name="Collemare J."/>
            <person name="Cotton P."/>
            <person name="Danchin E.G."/>
            <person name="Da Silva C."/>
            <person name="Gautier A."/>
            <person name="Giraud C."/>
            <person name="Giraud T."/>
            <person name="Gonzalez C."/>
            <person name="Grossetete S."/>
            <person name="Guldener U."/>
            <person name="Henrissat B."/>
            <person name="Howlett B.J."/>
            <person name="Kodira C."/>
            <person name="Kretschmer M."/>
            <person name="Lappartient A."/>
            <person name="Leroch M."/>
            <person name="Levis C."/>
            <person name="Mauceli E."/>
            <person name="Neuveglise C."/>
            <person name="Oeser B."/>
            <person name="Pearson M."/>
            <person name="Poulain J."/>
            <person name="Poussereau N."/>
            <person name="Quesneville H."/>
            <person name="Rascle C."/>
            <person name="Schumacher J."/>
            <person name="Segurens B."/>
            <person name="Sexton A."/>
            <person name="Silva E."/>
            <person name="Sirven C."/>
            <person name="Soanes D.M."/>
            <person name="Talbot N.J."/>
            <person name="Templeton M."/>
            <person name="Yandava C."/>
            <person name="Yarden O."/>
            <person name="Zeng Q."/>
            <person name="Rollins J.A."/>
            <person name="Lebrun M.H."/>
            <person name="Dickman M."/>
        </authorList>
    </citation>
    <scope>NUCLEOTIDE SEQUENCE [LARGE SCALE GENOMIC DNA]</scope>
    <source>
        <strain evidence="2 3">B05.10</strain>
    </source>
</reference>
<feature type="compositionally biased region" description="Low complexity" evidence="1">
    <location>
        <begin position="191"/>
        <end position="203"/>
    </location>
</feature>
<feature type="region of interest" description="Disordered" evidence="1">
    <location>
        <begin position="167"/>
        <end position="203"/>
    </location>
</feature>
<dbReference type="GeneID" id="5436474"/>
<feature type="region of interest" description="Disordered" evidence="1">
    <location>
        <begin position="654"/>
        <end position="683"/>
    </location>
</feature>
<reference evidence="2 3" key="3">
    <citation type="journal article" date="2017" name="Mol. Plant Pathol.">
        <title>A gapless genome sequence of the fungus Botrytis cinerea.</title>
        <authorList>
            <person name="Van Kan J.A."/>
            <person name="Stassen J.H."/>
            <person name="Mosbach A."/>
            <person name="Van Der Lee T.A."/>
            <person name="Faino L."/>
            <person name="Farmer A.D."/>
            <person name="Papasotiriou D.G."/>
            <person name="Zhou S."/>
            <person name="Seidl M.F."/>
            <person name="Cottam E."/>
            <person name="Edel D."/>
            <person name="Hahn M."/>
            <person name="Schwartz D.C."/>
            <person name="Dietrich R.A."/>
            <person name="Widdison S."/>
            <person name="Scalliet G."/>
        </authorList>
    </citation>
    <scope>NUCLEOTIDE SEQUENCE [LARGE SCALE GENOMIC DNA]</scope>
    <source>
        <strain evidence="2 3">B05.10</strain>
    </source>
</reference>
<feature type="compositionally biased region" description="Pro residues" evidence="1">
    <location>
        <begin position="170"/>
        <end position="184"/>
    </location>
</feature>
<evidence type="ECO:0000313" key="2">
    <source>
        <dbReference type="EMBL" id="ATZ46695.1"/>
    </source>
</evidence>
<evidence type="ECO:0000313" key="3">
    <source>
        <dbReference type="Proteomes" id="UP000001798"/>
    </source>
</evidence>
<dbReference type="Proteomes" id="UP000001798">
    <property type="component" value="Chromosome 2"/>
</dbReference>
<accession>A0A384J7T6</accession>
<feature type="region of interest" description="Disordered" evidence="1">
    <location>
        <begin position="544"/>
        <end position="589"/>
    </location>
</feature>
<reference evidence="2 3" key="2">
    <citation type="journal article" date="2012" name="Eukaryot. Cell">
        <title>Genome update of Botrytis cinerea strains B05.10 and T4.</title>
        <authorList>
            <person name="Staats M."/>
            <person name="van Kan J.A."/>
        </authorList>
    </citation>
    <scope>NUCLEOTIDE SEQUENCE [LARGE SCALE GENOMIC DNA]</scope>
    <source>
        <strain evidence="2 3">B05.10</strain>
    </source>
</reference>
<evidence type="ECO:0000256" key="1">
    <source>
        <dbReference type="SAM" id="MobiDB-lite"/>
    </source>
</evidence>
<dbReference type="RefSeq" id="XP_024546843.1">
    <property type="nucleotide sequence ID" value="XM_024691073.1"/>
</dbReference>
<feature type="compositionally biased region" description="Polar residues" evidence="1">
    <location>
        <begin position="121"/>
        <end position="136"/>
    </location>
</feature>
<keyword evidence="3" id="KW-1185">Reference proteome</keyword>
<feature type="compositionally biased region" description="Basic and acidic residues" evidence="1">
    <location>
        <begin position="329"/>
        <end position="346"/>
    </location>
</feature>
<dbReference type="AlphaFoldDB" id="A0A384J7T6"/>
<organism evidence="2 3">
    <name type="scientific">Botryotinia fuckeliana (strain B05.10)</name>
    <name type="common">Noble rot fungus</name>
    <name type="synonym">Botrytis cinerea</name>
    <dbReference type="NCBI Taxonomy" id="332648"/>
    <lineage>
        <taxon>Eukaryota</taxon>
        <taxon>Fungi</taxon>
        <taxon>Dikarya</taxon>
        <taxon>Ascomycota</taxon>
        <taxon>Pezizomycotina</taxon>
        <taxon>Leotiomycetes</taxon>
        <taxon>Helotiales</taxon>
        <taxon>Sclerotiniaceae</taxon>
        <taxon>Botrytis</taxon>
    </lineage>
</organism>
<feature type="region of interest" description="Disordered" evidence="1">
    <location>
        <begin position="377"/>
        <end position="469"/>
    </location>
</feature>
<dbReference type="KEGG" id="bfu:BCIN_02g00730"/>
<feature type="compositionally biased region" description="Low complexity" evidence="1">
    <location>
        <begin position="217"/>
        <end position="241"/>
    </location>
</feature>